<dbReference type="InterPro" id="IPR001466">
    <property type="entry name" value="Beta-lactam-related"/>
</dbReference>
<evidence type="ECO:0000313" key="4">
    <source>
        <dbReference type="Proteomes" id="UP001185069"/>
    </source>
</evidence>
<dbReference type="EMBL" id="JAVDQF010000001">
    <property type="protein sequence ID" value="MDR6269172.1"/>
    <property type="molecule type" value="Genomic_DNA"/>
</dbReference>
<accession>A0ABU1J9S2</accession>
<dbReference type="Gene3D" id="3.40.710.10">
    <property type="entry name" value="DD-peptidase/beta-lactamase superfamily"/>
    <property type="match status" value="1"/>
</dbReference>
<dbReference type="PANTHER" id="PTHR43283">
    <property type="entry name" value="BETA-LACTAMASE-RELATED"/>
    <property type="match status" value="1"/>
</dbReference>
<evidence type="ECO:0000313" key="3">
    <source>
        <dbReference type="EMBL" id="MDR6269172.1"/>
    </source>
</evidence>
<dbReference type="Pfam" id="PF00144">
    <property type="entry name" value="Beta-lactamase"/>
    <property type="match status" value="1"/>
</dbReference>
<name>A0ABU1J9S2_9MICC</name>
<evidence type="ECO:0000256" key="1">
    <source>
        <dbReference type="ARBA" id="ARBA00022801"/>
    </source>
</evidence>
<protein>
    <submittedName>
        <fullName evidence="3">CubicO group peptidase (Beta-lactamase class C family)</fullName>
    </submittedName>
</protein>
<comment type="caution">
    <text evidence="3">The sequence shown here is derived from an EMBL/GenBank/DDBJ whole genome shotgun (WGS) entry which is preliminary data.</text>
</comment>
<gene>
    <name evidence="3" type="ORF">JOE69_001410</name>
</gene>
<keyword evidence="1" id="KW-0378">Hydrolase</keyword>
<dbReference type="PANTHER" id="PTHR43283:SF11">
    <property type="entry name" value="BETA-LACTAMASE-RELATED DOMAIN-CONTAINING PROTEIN"/>
    <property type="match status" value="1"/>
</dbReference>
<keyword evidence="4" id="KW-1185">Reference proteome</keyword>
<dbReference type="SUPFAM" id="SSF56601">
    <property type="entry name" value="beta-lactamase/transpeptidase-like"/>
    <property type="match status" value="1"/>
</dbReference>
<organism evidence="3 4">
    <name type="scientific">Arthrobacter russicus</name>
    <dbReference type="NCBI Taxonomy" id="172040"/>
    <lineage>
        <taxon>Bacteria</taxon>
        <taxon>Bacillati</taxon>
        <taxon>Actinomycetota</taxon>
        <taxon>Actinomycetes</taxon>
        <taxon>Micrococcales</taxon>
        <taxon>Micrococcaceae</taxon>
        <taxon>Arthrobacter</taxon>
    </lineage>
</organism>
<sequence>MNRASERIDVPAHVGSVLRDAVSAGATASAVYAAAIAGEAQEPVAVGAALRFGDQGTELPAGDQVPATPETFYDLASITKLFTAITALSLVADGSLALDEPVGEHLPQYRDADKAEVNLRHLLTHTSGLPAEWSGWRSSFGSGRGFHRGELLADLLDTGLLAAPGSRFEYSCIGYNTVMALCEARSGVPWAALVQDRVLDHLPTTGITGCPESGHCAATEFRPDLGRGMIRGSVHDEAAWSLGGLSGNAGMFATAPALLVFAEALRTGLEGILPAGLAAEMWQAQVSEALLPGEDRQQPDFGQGLGLRIGQRSWMGARASSGAVADRPRGHGGFTGTSLLIDKTQGISIALLANQIHPSRTGPGIQPACREIVETVYRTVLPG</sequence>
<evidence type="ECO:0000259" key="2">
    <source>
        <dbReference type="Pfam" id="PF00144"/>
    </source>
</evidence>
<dbReference type="InterPro" id="IPR012338">
    <property type="entry name" value="Beta-lactam/transpept-like"/>
</dbReference>
<dbReference type="InterPro" id="IPR050789">
    <property type="entry name" value="Diverse_Enzym_Activities"/>
</dbReference>
<proteinExistence type="predicted"/>
<reference evidence="3 4" key="1">
    <citation type="submission" date="2023-07" db="EMBL/GenBank/DDBJ databases">
        <title>Sequencing the genomes of 1000 actinobacteria strains.</title>
        <authorList>
            <person name="Klenk H.-P."/>
        </authorList>
    </citation>
    <scope>NUCLEOTIDE SEQUENCE [LARGE SCALE GENOMIC DNA]</scope>
    <source>
        <strain evidence="3 4">DSM 14555</strain>
    </source>
</reference>
<dbReference type="Proteomes" id="UP001185069">
    <property type="component" value="Unassembled WGS sequence"/>
</dbReference>
<feature type="domain" description="Beta-lactamase-related" evidence="2">
    <location>
        <begin position="46"/>
        <end position="359"/>
    </location>
</feature>
<dbReference type="RefSeq" id="WP_309797280.1">
    <property type="nucleotide sequence ID" value="NZ_BAAAHY010000001.1"/>
</dbReference>